<dbReference type="AlphaFoldDB" id="A0A6J1TJ90"/>
<dbReference type="GO" id="GO:0005783">
    <property type="term" value="C:endoplasmic reticulum"/>
    <property type="evidence" value="ECO:0007669"/>
    <property type="project" value="TreeGrafter"/>
</dbReference>
<keyword evidence="8" id="KW-1185">Reference proteome</keyword>
<dbReference type="EC" id="5.2.1.8" evidence="2 5"/>
<dbReference type="PANTHER" id="PTHR45779">
    <property type="entry name" value="PEPTIDYLPROLYL ISOMERASE"/>
    <property type="match status" value="1"/>
</dbReference>
<feature type="chain" id="PRO_5026772597" description="peptidylprolyl isomerase" evidence="6">
    <location>
        <begin position="23"/>
        <end position="147"/>
    </location>
</feature>
<dbReference type="RefSeq" id="XP_026293348.1">
    <property type="nucleotide sequence ID" value="XM_026437563.2"/>
</dbReference>
<organism evidence="8 9">
    <name type="scientific">Frankliniella occidentalis</name>
    <name type="common">Western flower thrips</name>
    <name type="synonym">Euthrips occidentalis</name>
    <dbReference type="NCBI Taxonomy" id="133901"/>
    <lineage>
        <taxon>Eukaryota</taxon>
        <taxon>Metazoa</taxon>
        <taxon>Ecdysozoa</taxon>
        <taxon>Arthropoda</taxon>
        <taxon>Hexapoda</taxon>
        <taxon>Insecta</taxon>
        <taxon>Pterygota</taxon>
        <taxon>Neoptera</taxon>
        <taxon>Paraneoptera</taxon>
        <taxon>Thysanoptera</taxon>
        <taxon>Terebrantia</taxon>
        <taxon>Thripoidea</taxon>
        <taxon>Thripidae</taxon>
        <taxon>Frankliniella</taxon>
    </lineage>
</organism>
<proteinExistence type="predicted"/>
<dbReference type="InterPro" id="IPR001179">
    <property type="entry name" value="PPIase_FKBP_dom"/>
</dbReference>
<dbReference type="FunFam" id="3.10.50.40:FF:000006">
    <property type="entry name" value="Peptidyl-prolyl cis-trans isomerase"/>
    <property type="match status" value="1"/>
</dbReference>
<dbReference type="PROSITE" id="PS51257">
    <property type="entry name" value="PROKAR_LIPOPROTEIN"/>
    <property type="match status" value="1"/>
</dbReference>
<dbReference type="PANTHER" id="PTHR45779:SF7">
    <property type="entry name" value="PEPTIDYLPROLYL ISOMERASE"/>
    <property type="match status" value="1"/>
</dbReference>
<evidence type="ECO:0000313" key="9">
    <source>
        <dbReference type="RefSeq" id="XP_026293348.1"/>
    </source>
</evidence>
<keyword evidence="6" id="KW-0732">Signal</keyword>
<keyword evidence="4 5" id="KW-0413">Isomerase</keyword>
<evidence type="ECO:0000256" key="3">
    <source>
        <dbReference type="ARBA" id="ARBA00023110"/>
    </source>
</evidence>
<evidence type="ECO:0000256" key="5">
    <source>
        <dbReference type="PROSITE-ProRule" id="PRU00277"/>
    </source>
</evidence>
<dbReference type="InterPro" id="IPR044609">
    <property type="entry name" value="FKBP2/11"/>
</dbReference>
<gene>
    <name evidence="9" type="primary">LOC113217603</name>
</gene>
<dbReference type="GeneID" id="113217603"/>
<dbReference type="Proteomes" id="UP000504606">
    <property type="component" value="Unplaced"/>
</dbReference>
<dbReference type="PROSITE" id="PS50059">
    <property type="entry name" value="FKBP_PPIASE"/>
    <property type="match status" value="1"/>
</dbReference>
<keyword evidence="3 5" id="KW-0697">Rotamase</keyword>
<evidence type="ECO:0000256" key="1">
    <source>
        <dbReference type="ARBA" id="ARBA00000971"/>
    </source>
</evidence>
<name>A0A6J1TJ90_FRAOC</name>
<dbReference type="KEGG" id="foc:113217603"/>
<dbReference type="GO" id="GO:0003755">
    <property type="term" value="F:peptidyl-prolyl cis-trans isomerase activity"/>
    <property type="evidence" value="ECO:0007669"/>
    <property type="project" value="UniProtKB-KW"/>
</dbReference>
<reference evidence="9" key="1">
    <citation type="submission" date="2025-08" db="UniProtKB">
        <authorList>
            <consortium name="RefSeq"/>
        </authorList>
    </citation>
    <scope>IDENTIFICATION</scope>
    <source>
        <tissue evidence="9">Whole organism</tissue>
    </source>
</reference>
<evidence type="ECO:0000256" key="6">
    <source>
        <dbReference type="SAM" id="SignalP"/>
    </source>
</evidence>
<accession>A0A6J1TJ90</accession>
<evidence type="ECO:0000313" key="8">
    <source>
        <dbReference type="Proteomes" id="UP000504606"/>
    </source>
</evidence>
<evidence type="ECO:0000256" key="2">
    <source>
        <dbReference type="ARBA" id="ARBA00013194"/>
    </source>
</evidence>
<sequence>MKSNLAALLCCTVFVVVALSCADSSDSKQKKLQIGVKKKIENCQYRARNGDGLQVHYAGRLVDGTEFDSSYERKQPLSLTLGAGQVIKGWEQGLLGMCVGEKRKLVIPSHLGYGSNGAPPKIPGDATLIFEVELVAIDGKPKHEDDL</sequence>
<feature type="domain" description="PPIase FKBP-type" evidence="7">
    <location>
        <begin position="50"/>
        <end position="138"/>
    </location>
</feature>
<dbReference type="Gene3D" id="3.10.50.40">
    <property type="match status" value="1"/>
</dbReference>
<protein>
    <recommendedName>
        <fullName evidence="2 5">peptidylprolyl isomerase</fullName>
        <ecNumber evidence="2 5">5.2.1.8</ecNumber>
    </recommendedName>
</protein>
<evidence type="ECO:0000256" key="4">
    <source>
        <dbReference type="ARBA" id="ARBA00023235"/>
    </source>
</evidence>
<dbReference type="OrthoDB" id="77911at2759"/>
<dbReference type="InterPro" id="IPR046357">
    <property type="entry name" value="PPIase_dom_sf"/>
</dbReference>
<dbReference type="Pfam" id="PF00254">
    <property type="entry name" value="FKBP_C"/>
    <property type="match status" value="1"/>
</dbReference>
<dbReference type="SUPFAM" id="SSF54534">
    <property type="entry name" value="FKBP-like"/>
    <property type="match status" value="1"/>
</dbReference>
<evidence type="ECO:0000259" key="7">
    <source>
        <dbReference type="PROSITE" id="PS50059"/>
    </source>
</evidence>
<feature type="signal peptide" evidence="6">
    <location>
        <begin position="1"/>
        <end position="22"/>
    </location>
</feature>
<comment type="catalytic activity">
    <reaction evidence="1 5">
        <text>[protein]-peptidylproline (omega=180) = [protein]-peptidylproline (omega=0)</text>
        <dbReference type="Rhea" id="RHEA:16237"/>
        <dbReference type="Rhea" id="RHEA-COMP:10747"/>
        <dbReference type="Rhea" id="RHEA-COMP:10748"/>
        <dbReference type="ChEBI" id="CHEBI:83833"/>
        <dbReference type="ChEBI" id="CHEBI:83834"/>
        <dbReference type="EC" id="5.2.1.8"/>
    </reaction>
</comment>